<dbReference type="PANTHER" id="PTHR30244:SF42">
    <property type="entry name" value="UDP-2-ACETAMIDO-2-DEOXY-3-OXO-D-GLUCURONATE AMINOTRANSFERASE"/>
    <property type="match status" value="1"/>
</dbReference>
<dbReference type="Pfam" id="PF01041">
    <property type="entry name" value="DegT_DnrJ_EryC1"/>
    <property type="match status" value="1"/>
</dbReference>
<dbReference type="Proteomes" id="UP000218542">
    <property type="component" value="Unassembled WGS sequence"/>
</dbReference>
<evidence type="ECO:0000256" key="1">
    <source>
        <dbReference type="RuleBase" id="RU004508"/>
    </source>
</evidence>
<dbReference type="InterPro" id="IPR000653">
    <property type="entry name" value="DegT/StrS_aminotransferase"/>
</dbReference>
<protein>
    <submittedName>
        <fullName evidence="2">Pyridoxal phosphate-dependent enzyme</fullName>
    </submittedName>
</protein>
<reference evidence="3" key="1">
    <citation type="journal article" date="2017" name="Environ. Microbiol. Rep.">
        <title>Genetic Diversity of Marine Anaerobic Ammonium-Oxidizing Bacteria as Revealed by Genomic and Proteomic Analyses of 'Candidatus Scalindua japonica'.</title>
        <authorList>
            <person name="Oshiki M."/>
            <person name="Mizuto K."/>
            <person name="Kimura Z."/>
            <person name="Kindaichi T."/>
            <person name="Satoh H."/>
            <person name="Okabe S."/>
        </authorList>
    </citation>
    <scope>NUCLEOTIDE SEQUENCE [LARGE SCALE GENOMIC DNA]</scope>
    <source>
        <strain evidence="3">husup-a2</strain>
    </source>
</reference>
<comment type="caution">
    <text evidence="2">The sequence shown here is derived from an EMBL/GenBank/DDBJ whole genome shotgun (WGS) entry which is preliminary data.</text>
</comment>
<comment type="similarity">
    <text evidence="1">Belongs to the DegT/DnrJ/EryC1 family.</text>
</comment>
<evidence type="ECO:0000313" key="2">
    <source>
        <dbReference type="EMBL" id="GAX61884.1"/>
    </source>
</evidence>
<dbReference type="RefSeq" id="WP_203415520.1">
    <property type="nucleotide sequence ID" value="NZ_BAOS01000028.1"/>
</dbReference>
<name>A0A286U167_9BACT</name>
<dbReference type="SUPFAM" id="SSF53383">
    <property type="entry name" value="PLP-dependent transferases"/>
    <property type="match status" value="1"/>
</dbReference>
<dbReference type="AlphaFoldDB" id="A0A286U167"/>
<dbReference type="Gene3D" id="3.40.640.10">
    <property type="entry name" value="Type I PLP-dependent aspartate aminotransferase-like (Major domain)"/>
    <property type="match status" value="1"/>
</dbReference>
<organism evidence="2 3">
    <name type="scientific">Candidatus Scalindua japonica</name>
    <dbReference type="NCBI Taxonomy" id="1284222"/>
    <lineage>
        <taxon>Bacteria</taxon>
        <taxon>Pseudomonadati</taxon>
        <taxon>Planctomycetota</taxon>
        <taxon>Candidatus Brocadiia</taxon>
        <taxon>Candidatus Brocadiales</taxon>
        <taxon>Candidatus Scalinduaceae</taxon>
        <taxon>Candidatus Scalindua</taxon>
    </lineage>
</organism>
<dbReference type="PANTHER" id="PTHR30244">
    <property type="entry name" value="TRANSAMINASE"/>
    <property type="match status" value="1"/>
</dbReference>
<keyword evidence="3" id="KW-1185">Reference proteome</keyword>
<dbReference type="InterPro" id="IPR015422">
    <property type="entry name" value="PyrdxlP-dep_Trfase_small"/>
</dbReference>
<dbReference type="CDD" id="cd00616">
    <property type="entry name" value="AHBA_syn"/>
    <property type="match status" value="1"/>
</dbReference>
<evidence type="ECO:0000313" key="3">
    <source>
        <dbReference type="Proteomes" id="UP000218542"/>
    </source>
</evidence>
<dbReference type="InterPro" id="IPR015424">
    <property type="entry name" value="PyrdxlP-dep_Trfase"/>
</dbReference>
<dbReference type="GO" id="GO:0008483">
    <property type="term" value="F:transaminase activity"/>
    <property type="evidence" value="ECO:0007669"/>
    <property type="project" value="TreeGrafter"/>
</dbReference>
<dbReference type="GO" id="GO:0000271">
    <property type="term" value="P:polysaccharide biosynthetic process"/>
    <property type="evidence" value="ECO:0007669"/>
    <property type="project" value="TreeGrafter"/>
</dbReference>
<keyword evidence="1" id="KW-0663">Pyridoxal phosphate</keyword>
<dbReference type="Gene3D" id="3.90.1150.10">
    <property type="entry name" value="Aspartate Aminotransferase, domain 1"/>
    <property type="match status" value="1"/>
</dbReference>
<dbReference type="EMBL" id="BAOS01000028">
    <property type="protein sequence ID" value="GAX61884.1"/>
    <property type="molecule type" value="Genomic_DNA"/>
</dbReference>
<dbReference type="GO" id="GO:0030170">
    <property type="term" value="F:pyridoxal phosphate binding"/>
    <property type="evidence" value="ECO:0007669"/>
    <property type="project" value="TreeGrafter"/>
</dbReference>
<dbReference type="InterPro" id="IPR015421">
    <property type="entry name" value="PyrdxlP-dep_Trfase_major"/>
</dbReference>
<gene>
    <name evidence="2" type="ORF">SCALIN_C28_0086</name>
</gene>
<accession>A0A286U167</accession>
<proteinExistence type="inferred from homology"/>
<sequence>MDSFLIDVNILLDAIFKRDIKSIVVIEKLIDLGKELYITASMIPTLDYFLKKHKTNKDKFKEIFLGSFKVITSTGKEGGDAIGFTDGEDALIALSFKRICPRGVIVTKDSSFESFGLSVYTPDKLLPFLEDRTSKKNLQIPMLDLQAEYRYMLEDIDHAILNTVAETKYILGPQVKELEQKVAAYIGVKHCIGVSSGTDALVLSLRALAIKLKGEEYFDRSDRIITTPFTFTATGDAILRSGATPVFVDISPTTYNLDEKKVRKLFKSKSQDQKSKIVGILPVHLYGQSCEMDEIMNIAKEHNLFVVEDVAQAFGGTWNGKKLGSIGDAGTFSFFPSKNLGGFGDGGMISTNDDQTSGLIRMLLKHGGKDKYNVDHIGYNARLDTLHAAILLAKFKNIDEFNERRQKIAEIYNQELSGIEEITIPVNNVRHLNDSTSTIPNGHVYHQYTINVKNGKRDELQKYLKEEGICTMIYYPVPLHKMKVFGNRSREIGELGVSDQVVNDVMSLPIEPLQEEKDTMFITAKIKDFFTKQGR</sequence>